<dbReference type="RefSeq" id="WP_076959720.1">
    <property type="nucleotide sequence ID" value="NZ_MLCO01000279.1"/>
</dbReference>
<feature type="transmembrane region" description="Helical" evidence="5">
    <location>
        <begin position="400"/>
        <end position="418"/>
    </location>
</feature>
<dbReference type="AlphaFoldDB" id="A0A1V2GY64"/>
<keyword evidence="3 5" id="KW-1133">Transmembrane helix</keyword>
<sequence length="433" mass="44367">MPLPRIIWTAPTAPILLAALLAPAVAVLQSKAMAPIGLVALVAAVLLARRESGRWPWPVRDGAGVTPGQAALGFGLLLGLWGAASAAWAPEPARALKDGLSFAGLVLLAAAAARAVAQSGPEARAPLPYALTAGLFLGLGLALADHLSGSMIRAAVRGIAEPTPQLAFGLKPAASVMALLLPLLAATPWSRAWRIGLPLAGGALLLAIPGDTARIAVVAGLAAAGLAALLQRWAPGRLAAVVGLALAAIILATPPLLPALLQKVAPVAERLPPSAIHRLVIWHFGAGRAAERPLLGWGMEASRALPGGDDRPEAARLAALGVTSPGLRDWFAQPHVKLMPLHPHNGPLQLRLELGTVGSLLAAAAVMLLAMQAGLLPLGAGVLGSLVSGYVTFLASFGAWQSWWLCSLGLALVLARGLQDRARENLQKPARQP</sequence>
<protein>
    <recommendedName>
        <fullName evidence="6">O-antigen ligase-related domain-containing protein</fullName>
    </recommendedName>
</protein>
<evidence type="ECO:0000256" key="5">
    <source>
        <dbReference type="SAM" id="Phobius"/>
    </source>
</evidence>
<feature type="transmembrane region" description="Helical" evidence="5">
    <location>
        <begin position="215"/>
        <end position="234"/>
    </location>
</feature>
<keyword evidence="8" id="KW-1185">Reference proteome</keyword>
<dbReference type="EMBL" id="MLCO01000279">
    <property type="protein sequence ID" value="ONG47392.1"/>
    <property type="molecule type" value="Genomic_DNA"/>
</dbReference>
<dbReference type="Proteomes" id="UP000188879">
    <property type="component" value="Unassembled WGS sequence"/>
</dbReference>
<dbReference type="Pfam" id="PF04932">
    <property type="entry name" value="Wzy_C"/>
    <property type="match status" value="1"/>
</dbReference>
<keyword evidence="4 5" id="KW-0472">Membrane</keyword>
<evidence type="ECO:0000256" key="4">
    <source>
        <dbReference type="ARBA" id="ARBA00023136"/>
    </source>
</evidence>
<feature type="domain" description="O-antigen ligase-related" evidence="6">
    <location>
        <begin position="205"/>
        <end position="361"/>
    </location>
</feature>
<dbReference type="InterPro" id="IPR007016">
    <property type="entry name" value="O-antigen_ligase-rel_domated"/>
</dbReference>
<reference evidence="7 8" key="1">
    <citation type="submission" date="2016-10" db="EMBL/GenBank/DDBJ databases">
        <title>Draft Genome sequence of Roseomonas sp. strain M3.</title>
        <authorList>
            <person name="Subhash Y."/>
            <person name="Lee S."/>
        </authorList>
    </citation>
    <scope>NUCLEOTIDE SEQUENCE [LARGE SCALE GENOMIC DNA]</scope>
    <source>
        <strain evidence="7 8">M3</strain>
    </source>
</reference>
<evidence type="ECO:0000313" key="7">
    <source>
        <dbReference type="EMBL" id="ONG47392.1"/>
    </source>
</evidence>
<gene>
    <name evidence="7" type="ORF">BKE38_23525</name>
</gene>
<comment type="subcellular location">
    <subcellularLocation>
        <location evidence="1">Membrane</location>
        <topology evidence="1">Multi-pass membrane protein</topology>
    </subcellularLocation>
</comment>
<dbReference type="GO" id="GO:0016020">
    <property type="term" value="C:membrane"/>
    <property type="evidence" value="ECO:0007669"/>
    <property type="project" value="UniProtKB-SubCell"/>
</dbReference>
<evidence type="ECO:0000256" key="3">
    <source>
        <dbReference type="ARBA" id="ARBA00022989"/>
    </source>
</evidence>
<dbReference type="OrthoDB" id="8050531at2"/>
<organism evidence="7 8">
    <name type="scientific">Teichococcus deserti</name>
    <dbReference type="NCBI Taxonomy" id="1817963"/>
    <lineage>
        <taxon>Bacteria</taxon>
        <taxon>Pseudomonadati</taxon>
        <taxon>Pseudomonadota</taxon>
        <taxon>Alphaproteobacteria</taxon>
        <taxon>Acetobacterales</taxon>
        <taxon>Roseomonadaceae</taxon>
        <taxon>Roseomonas</taxon>
    </lineage>
</organism>
<proteinExistence type="predicted"/>
<feature type="transmembrane region" description="Helical" evidence="5">
    <location>
        <begin position="240"/>
        <end position="261"/>
    </location>
</feature>
<evidence type="ECO:0000256" key="2">
    <source>
        <dbReference type="ARBA" id="ARBA00022692"/>
    </source>
</evidence>
<evidence type="ECO:0000259" key="6">
    <source>
        <dbReference type="Pfam" id="PF04932"/>
    </source>
</evidence>
<feature type="transmembrane region" description="Helical" evidence="5">
    <location>
        <begin position="192"/>
        <end position="208"/>
    </location>
</feature>
<evidence type="ECO:0000256" key="1">
    <source>
        <dbReference type="ARBA" id="ARBA00004141"/>
    </source>
</evidence>
<feature type="transmembrane region" description="Helical" evidence="5">
    <location>
        <begin position="32"/>
        <end position="49"/>
    </location>
</feature>
<accession>A0A1V2GY64</accession>
<feature type="transmembrane region" description="Helical" evidence="5">
    <location>
        <begin position="129"/>
        <end position="147"/>
    </location>
</feature>
<feature type="transmembrane region" description="Helical" evidence="5">
    <location>
        <begin position="360"/>
        <end position="380"/>
    </location>
</feature>
<feature type="transmembrane region" description="Helical" evidence="5">
    <location>
        <begin position="100"/>
        <end position="117"/>
    </location>
</feature>
<name>A0A1V2GY64_9PROT</name>
<keyword evidence="2 5" id="KW-0812">Transmembrane</keyword>
<feature type="transmembrane region" description="Helical" evidence="5">
    <location>
        <begin position="6"/>
        <end position="25"/>
    </location>
</feature>
<feature type="transmembrane region" description="Helical" evidence="5">
    <location>
        <begin position="69"/>
        <end position="88"/>
    </location>
</feature>
<evidence type="ECO:0000313" key="8">
    <source>
        <dbReference type="Proteomes" id="UP000188879"/>
    </source>
</evidence>
<comment type="caution">
    <text evidence="7">The sequence shown here is derived from an EMBL/GenBank/DDBJ whole genome shotgun (WGS) entry which is preliminary data.</text>
</comment>